<dbReference type="AlphaFoldDB" id="A0A9R1X042"/>
<proteinExistence type="predicted"/>
<gene>
    <name evidence="1" type="ORF">LSAT_V11C800404290</name>
</gene>
<organism evidence="1 2">
    <name type="scientific">Lactuca sativa</name>
    <name type="common">Garden lettuce</name>
    <dbReference type="NCBI Taxonomy" id="4236"/>
    <lineage>
        <taxon>Eukaryota</taxon>
        <taxon>Viridiplantae</taxon>
        <taxon>Streptophyta</taxon>
        <taxon>Embryophyta</taxon>
        <taxon>Tracheophyta</taxon>
        <taxon>Spermatophyta</taxon>
        <taxon>Magnoliopsida</taxon>
        <taxon>eudicotyledons</taxon>
        <taxon>Gunneridae</taxon>
        <taxon>Pentapetalae</taxon>
        <taxon>asterids</taxon>
        <taxon>campanulids</taxon>
        <taxon>Asterales</taxon>
        <taxon>Asteraceae</taxon>
        <taxon>Cichorioideae</taxon>
        <taxon>Cichorieae</taxon>
        <taxon>Lactucinae</taxon>
        <taxon>Lactuca</taxon>
    </lineage>
</organism>
<name>A0A9R1X042_LACSA</name>
<sequence length="171" mass="20662">MVTFAILNCTNRQIARKSTIRAFYAMYVMIRWWMMYDSAMNGRNSIHNVVYKSDTTSLVNIRMNRNAFTRLCDMFGQIGGLKNSKNIFKRSVETVSRYFKLVLDAICRLHKEFCMKPFPILDDDTEERWRWFKDGRVQQQVVEYCEMLLVDHMVLKYLMEHTTFVMWVYEW</sequence>
<evidence type="ECO:0000313" key="2">
    <source>
        <dbReference type="Proteomes" id="UP000235145"/>
    </source>
</evidence>
<keyword evidence="2" id="KW-1185">Reference proteome</keyword>
<reference evidence="1 2" key="1">
    <citation type="journal article" date="2017" name="Nat. Commun.">
        <title>Genome assembly with in vitro proximity ligation data and whole-genome triplication in lettuce.</title>
        <authorList>
            <person name="Reyes-Chin-Wo S."/>
            <person name="Wang Z."/>
            <person name="Yang X."/>
            <person name="Kozik A."/>
            <person name="Arikit S."/>
            <person name="Song C."/>
            <person name="Xia L."/>
            <person name="Froenicke L."/>
            <person name="Lavelle D.O."/>
            <person name="Truco M.J."/>
            <person name="Xia R."/>
            <person name="Zhu S."/>
            <person name="Xu C."/>
            <person name="Xu H."/>
            <person name="Xu X."/>
            <person name="Cox K."/>
            <person name="Korf I."/>
            <person name="Meyers B.C."/>
            <person name="Michelmore R.W."/>
        </authorList>
    </citation>
    <scope>NUCLEOTIDE SEQUENCE [LARGE SCALE GENOMIC DNA]</scope>
    <source>
        <strain evidence="2">cv. Salinas</strain>
        <tissue evidence="1">Seedlings</tissue>
    </source>
</reference>
<accession>A0A9R1X042</accession>
<dbReference type="EMBL" id="NBSK02000008">
    <property type="protein sequence ID" value="KAJ0193209.1"/>
    <property type="molecule type" value="Genomic_DNA"/>
</dbReference>
<protein>
    <submittedName>
        <fullName evidence="1">Uncharacterized protein</fullName>
    </submittedName>
</protein>
<dbReference type="Proteomes" id="UP000235145">
    <property type="component" value="Unassembled WGS sequence"/>
</dbReference>
<evidence type="ECO:0000313" key="1">
    <source>
        <dbReference type="EMBL" id="KAJ0193209.1"/>
    </source>
</evidence>
<comment type="caution">
    <text evidence="1">The sequence shown here is derived from an EMBL/GenBank/DDBJ whole genome shotgun (WGS) entry which is preliminary data.</text>
</comment>